<evidence type="ECO:0000256" key="3">
    <source>
        <dbReference type="ARBA" id="ARBA00022525"/>
    </source>
</evidence>
<comment type="caution">
    <text evidence="9">The sequence shown here is derived from an EMBL/GenBank/DDBJ whole genome shotgun (WGS) entry which is preliminary data.</text>
</comment>
<comment type="subcellular location">
    <subcellularLocation>
        <location evidence="1">Secreted</location>
    </subcellularLocation>
</comment>
<dbReference type="InterPro" id="IPR000010">
    <property type="entry name" value="Cystatin_dom"/>
</dbReference>
<evidence type="ECO:0000256" key="4">
    <source>
        <dbReference type="ARBA" id="ARBA00022690"/>
    </source>
</evidence>
<keyword evidence="6 7" id="KW-0732">Signal</keyword>
<dbReference type="PANTHER" id="PTHR46945:SF1">
    <property type="entry name" value="CYSTATIN-9-LIKE"/>
    <property type="match status" value="1"/>
</dbReference>
<comment type="similarity">
    <text evidence="2">Belongs to the cystatin family.</text>
</comment>
<evidence type="ECO:0000256" key="7">
    <source>
        <dbReference type="SAM" id="SignalP"/>
    </source>
</evidence>
<dbReference type="GO" id="GO:0005615">
    <property type="term" value="C:extracellular space"/>
    <property type="evidence" value="ECO:0007669"/>
    <property type="project" value="TreeGrafter"/>
</dbReference>
<name>A0AAU9Z4Y3_PHORO</name>
<gene>
    <name evidence="9" type="primary">Cst9</name>
    <name evidence="9" type="ORF">PHOROB_LOCUS5562</name>
</gene>
<dbReference type="SUPFAM" id="SSF54403">
    <property type="entry name" value="Cystatin/monellin"/>
    <property type="match status" value="1"/>
</dbReference>
<evidence type="ECO:0000259" key="8">
    <source>
        <dbReference type="Pfam" id="PF00031"/>
    </source>
</evidence>
<dbReference type="AlphaFoldDB" id="A0AAU9Z4Y3"/>
<feature type="signal peptide" evidence="7">
    <location>
        <begin position="1"/>
        <end position="31"/>
    </location>
</feature>
<evidence type="ECO:0000256" key="1">
    <source>
        <dbReference type="ARBA" id="ARBA00004613"/>
    </source>
</evidence>
<organism evidence="9 10">
    <name type="scientific">Phodopus roborovskii</name>
    <name type="common">Roborovski's desert hamster</name>
    <name type="synonym">Cricetulus roborovskii</name>
    <dbReference type="NCBI Taxonomy" id="109678"/>
    <lineage>
        <taxon>Eukaryota</taxon>
        <taxon>Metazoa</taxon>
        <taxon>Chordata</taxon>
        <taxon>Craniata</taxon>
        <taxon>Vertebrata</taxon>
        <taxon>Euteleostomi</taxon>
        <taxon>Mammalia</taxon>
        <taxon>Eutheria</taxon>
        <taxon>Euarchontoglires</taxon>
        <taxon>Glires</taxon>
        <taxon>Rodentia</taxon>
        <taxon>Myomorpha</taxon>
        <taxon>Muroidea</taxon>
        <taxon>Cricetidae</taxon>
        <taxon>Cricetinae</taxon>
        <taxon>Phodopus</taxon>
    </lineage>
</organism>
<dbReference type="GO" id="GO:0019730">
    <property type="term" value="P:antimicrobial humoral response"/>
    <property type="evidence" value="ECO:0007669"/>
    <property type="project" value="TreeGrafter"/>
</dbReference>
<dbReference type="InterPro" id="IPR046350">
    <property type="entry name" value="Cystatin_sf"/>
</dbReference>
<feature type="domain" description="Cystatin" evidence="8">
    <location>
        <begin position="42"/>
        <end position="115"/>
    </location>
</feature>
<dbReference type="InterPro" id="IPR043250">
    <property type="entry name" value="CST9-like"/>
</dbReference>
<evidence type="ECO:0000256" key="6">
    <source>
        <dbReference type="ARBA" id="ARBA00022729"/>
    </source>
</evidence>
<feature type="chain" id="PRO_5043919815" evidence="7">
    <location>
        <begin position="32"/>
        <end position="137"/>
    </location>
</feature>
<dbReference type="EMBL" id="CALSGD010001400">
    <property type="protein sequence ID" value="CAH6787744.1"/>
    <property type="molecule type" value="Genomic_DNA"/>
</dbReference>
<dbReference type="Gene3D" id="3.10.450.10">
    <property type="match status" value="1"/>
</dbReference>
<proteinExistence type="inferred from homology"/>
<dbReference type="CDD" id="cd00042">
    <property type="entry name" value="CY"/>
    <property type="match status" value="1"/>
</dbReference>
<dbReference type="Pfam" id="PF00031">
    <property type="entry name" value="Cystatin"/>
    <property type="match status" value="1"/>
</dbReference>
<accession>A0AAU9Z4Y3</accession>
<protein>
    <submittedName>
        <fullName evidence="9">Cst9 protein</fullName>
    </submittedName>
</protein>
<evidence type="ECO:0000256" key="5">
    <source>
        <dbReference type="ARBA" id="ARBA00022704"/>
    </source>
</evidence>
<keyword evidence="5" id="KW-0789">Thiol protease inhibitor</keyword>
<evidence type="ECO:0000256" key="2">
    <source>
        <dbReference type="ARBA" id="ARBA00009403"/>
    </source>
</evidence>
<keyword evidence="4" id="KW-0646">Protease inhibitor</keyword>
<evidence type="ECO:0000313" key="9">
    <source>
        <dbReference type="EMBL" id="CAH6787744.1"/>
    </source>
</evidence>
<keyword evidence="10" id="KW-1185">Reference proteome</keyword>
<dbReference type="PANTHER" id="PTHR46945">
    <property type="entry name" value="CYSTATIN-9-LIKE"/>
    <property type="match status" value="1"/>
</dbReference>
<dbReference type="GO" id="GO:0004869">
    <property type="term" value="F:cysteine-type endopeptidase inhibitor activity"/>
    <property type="evidence" value="ECO:0007669"/>
    <property type="project" value="UniProtKB-KW"/>
</dbReference>
<sequence>MSCPGERKTFPRAMLLLLLSFLFSITPVSKTNEENITFAYFLPTVEFAVNTFNQKSQEEYAYRVEHVLSSWREEVNFPTVYSMKLQLRRTLCKQFEESLDTCPFQMSYSLNNTFTCLFTIGTFPWVTQFKLYKYVCL</sequence>
<keyword evidence="3" id="KW-0964">Secreted</keyword>
<dbReference type="Proteomes" id="UP001152836">
    <property type="component" value="Unassembled WGS sequence"/>
</dbReference>
<evidence type="ECO:0000313" key="10">
    <source>
        <dbReference type="Proteomes" id="UP001152836"/>
    </source>
</evidence>
<reference evidence="9" key="1">
    <citation type="submission" date="2022-06" db="EMBL/GenBank/DDBJ databases">
        <authorList>
            <person name="Andreotti S."/>
            <person name="Wyler E."/>
        </authorList>
    </citation>
    <scope>NUCLEOTIDE SEQUENCE</scope>
</reference>